<protein>
    <recommendedName>
        <fullName evidence="6">DNA-directed RNA polymerase III subunit</fullName>
    </recommendedName>
</protein>
<accession>A0A0A9HNH8</accession>
<feature type="region of interest" description="Disordered" evidence="4">
    <location>
        <begin position="1"/>
        <end position="38"/>
    </location>
</feature>
<feature type="region of interest" description="Disordered" evidence="4">
    <location>
        <begin position="76"/>
        <end position="97"/>
    </location>
</feature>
<comment type="subcellular location">
    <subcellularLocation>
        <location evidence="1">Nucleus</location>
    </subcellularLocation>
</comment>
<dbReference type="InterPro" id="IPR024661">
    <property type="entry name" value="RNA_pol_III_Rpc31"/>
</dbReference>
<dbReference type="PANTHER" id="PTHR15367:SF2">
    <property type="entry name" value="DNA-DIRECTED RNA POLYMERASE III SUBUNIT"/>
    <property type="match status" value="1"/>
</dbReference>
<comment type="similarity">
    <text evidence="2">Belongs to the eukaryotic RPC7 RNA polymerase subunit family.</text>
</comment>
<evidence type="ECO:0000256" key="4">
    <source>
        <dbReference type="SAM" id="MobiDB-lite"/>
    </source>
</evidence>
<feature type="compositionally biased region" description="Acidic residues" evidence="4">
    <location>
        <begin position="163"/>
        <end position="176"/>
    </location>
</feature>
<feature type="compositionally biased region" description="Acidic residues" evidence="4">
    <location>
        <begin position="190"/>
        <end position="200"/>
    </location>
</feature>
<evidence type="ECO:0000313" key="5">
    <source>
        <dbReference type="EMBL" id="JAE36446.1"/>
    </source>
</evidence>
<dbReference type="EMBL" id="GBRH01161450">
    <property type="protein sequence ID" value="JAE36446.1"/>
    <property type="molecule type" value="Transcribed_RNA"/>
</dbReference>
<feature type="compositionally biased region" description="Gly residues" evidence="4">
    <location>
        <begin position="1"/>
        <end position="17"/>
    </location>
</feature>
<feature type="compositionally biased region" description="Basic and acidic residues" evidence="4">
    <location>
        <begin position="147"/>
        <end position="162"/>
    </location>
</feature>
<dbReference type="GO" id="GO:0005666">
    <property type="term" value="C:RNA polymerase III complex"/>
    <property type="evidence" value="ECO:0007669"/>
    <property type="project" value="TreeGrafter"/>
</dbReference>
<feature type="compositionally biased region" description="Basic and acidic residues" evidence="4">
    <location>
        <begin position="76"/>
        <end position="90"/>
    </location>
</feature>
<sequence length="208" mass="24426">MAFGDGGRGGGRWGGGSEFDRPCPLDKMTPHKDFPETTLPEMTCTRASNEEKALLHSTVKFEDFWRTSCYHLEKDAPKRKNEDKEIERFSDRKRKTQEKREALALYLKLTSANFPAEMVQGSKQGQLSNKKLRWDRDSDEQSFGVFEKLEQTHKDGDKKAEKEGDDEDEQEEEEVERDQNSDDYYNQNIEFDDDNDDWNQEETHEDYY</sequence>
<feature type="compositionally biased region" description="Basic and acidic residues" evidence="4">
    <location>
        <begin position="18"/>
        <end position="35"/>
    </location>
</feature>
<dbReference type="AlphaFoldDB" id="A0A0A9HNH8"/>
<feature type="region of interest" description="Disordered" evidence="4">
    <location>
        <begin position="120"/>
        <end position="139"/>
    </location>
</feature>
<evidence type="ECO:0000256" key="2">
    <source>
        <dbReference type="ARBA" id="ARBA00008352"/>
    </source>
</evidence>
<organism evidence="5">
    <name type="scientific">Arundo donax</name>
    <name type="common">Giant reed</name>
    <name type="synonym">Donax arundinaceus</name>
    <dbReference type="NCBI Taxonomy" id="35708"/>
    <lineage>
        <taxon>Eukaryota</taxon>
        <taxon>Viridiplantae</taxon>
        <taxon>Streptophyta</taxon>
        <taxon>Embryophyta</taxon>
        <taxon>Tracheophyta</taxon>
        <taxon>Spermatophyta</taxon>
        <taxon>Magnoliopsida</taxon>
        <taxon>Liliopsida</taxon>
        <taxon>Poales</taxon>
        <taxon>Poaceae</taxon>
        <taxon>PACMAD clade</taxon>
        <taxon>Arundinoideae</taxon>
        <taxon>Arundineae</taxon>
        <taxon>Arundo</taxon>
    </lineage>
</organism>
<name>A0A0A9HNH8_ARUDO</name>
<evidence type="ECO:0008006" key="6">
    <source>
        <dbReference type="Google" id="ProtNLM"/>
    </source>
</evidence>
<evidence type="ECO:0000256" key="1">
    <source>
        <dbReference type="ARBA" id="ARBA00004123"/>
    </source>
</evidence>
<proteinExistence type="inferred from homology"/>
<feature type="region of interest" description="Disordered" evidence="4">
    <location>
        <begin position="144"/>
        <end position="208"/>
    </location>
</feature>
<keyword evidence="3" id="KW-0539">Nucleus</keyword>
<reference evidence="5" key="1">
    <citation type="submission" date="2014-09" db="EMBL/GenBank/DDBJ databases">
        <authorList>
            <person name="Magalhaes I.L.F."/>
            <person name="Oliveira U."/>
            <person name="Santos F.R."/>
            <person name="Vidigal T.H.D.A."/>
            <person name="Brescovit A.D."/>
            <person name="Santos A.J."/>
        </authorList>
    </citation>
    <scope>NUCLEOTIDE SEQUENCE</scope>
    <source>
        <tissue evidence="5">Shoot tissue taken approximately 20 cm above the soil surface</tissue>
    </source>
</reference>
<dbReference type="GO" id="GO:0006383">
    <property type="term" value="P:transcription by RNA polymerase III"/>
    <property type="evidence" value="ECO:0007669"/>
    <property type="project" value="InterPro"/>
</dbReference>
<dbReference type="PANTHER" id="PTHR15367">
    <property type="entry name" value="DNA-DIRECTED RNA POLYMERASE III"/>
    <property type="match status" value="1"/>
</dbReference>
<evidence type="ECO:0000256" key="3">
    <source>
        <dbReference type="ARBA" id="ARBA00023242"/>
    </source>
</evidence>
<dbReference type="Pfam" id="PF11705">
    <property type="entry name" value="RNA_pol_3_Rpc31"/>
    <property type="match status" value="1"/>
</dbReference>
<reference evidence="5" key="2">
    <citation type="journal article" date="2015" name="Data Brief">
        <title>Shoot transcriptome of the giant reed, Arundo donax.</title>
        <authorList>
            <person name="Barrero R.A."/>
            <person name="Guerrero F.D."/>
            <person name="Moolhuijzen P."/>
            <person name="Goolsby J.A."/>
            <person name="Tidwell J."/>
            <person name="Bellgard S.E."/>
            <person name="Bellgard M.I."/>
        </authorList>
    </citation>
    <scope>NUCLEOTIDE SEQUENCE</scope>
    <source>
        <tissue evidence="5">Shoot tissue taken approximately 20 cm above the soil surface</tissue>
    </source>
</reference>